<accession>A0AAV9C067</accession>
<evidence type="ECO:0000313" key="7">
    <source>
        <dbReference type="Proteomes" id="UP001180020"/>
    </source>
</evidence>
<dbReference type="GO" id="GO:0016279">
    <property type="term" value="F:protein-lysine N-methyltransferase activity"/>
    <property type="evidence" value="ECO:0007669"/>
    <property type="project" value="TreeGrafter"/>
</dbReference>
<evidence type="ECO:0000313" key="6">
    <source>
        <dbReference type="EMBL" id="KAK1281991.1"/>
    </source>
</evidence>
<gene>
    <name evidence="6" type="ORF">QJS10_CPB22g00269</name>
</gene>
<dbReference type="Gene3D" id="3.90.1410.10">
    <property type="entry name" value="set domain protein methyltransferase, domain 1"/>
    <property type="match status" value="1"/>
</dbReference>
<dbReference type="SUPFAM" id="SSF82199">
    <property type="entry name" value="SET domain"/>
    <property type="match status" value="1"/>
</dbReference>
<keyword evidence="1" id="KW-0489">Methyltransferase</keyword>
<dbReference type="FunFam" id="3.90.1420.10:FF:000011">
    <property type="entry name" value="Plastid transcriptionally active 14"/>
    <property type="match status" value="1"/>
</dbReference>
<dbReference type="GO" id="GO:0000427">
    <property type="term" value="C:plastid-encoded plastid RNA polymerase complex"/>
    <property type="evidence" value="ECO:0007669"/>
    <property type="project" value="TreeGrafter"/>
</dbReference>
<dbReference type="GO" id="GO:0032259">
    <property type="term" value="P:methylation"/>
    <property type="evidence" value="ECO:0007669"/>
    <property type="project" value="UniProtKB-KW"/>
</dbReference>
<comment type="caution">
    <text evidence="6">The sequence shown here is derived from an EMBL/GenBank/DDBJ whole genome shotgun (WGS) entry which is preliminary data.</text>
</comment>
<reference evidence="6" key="2">
    <citation type="submission" date="2023-06" db="EMBL/GenBank/DDBJ databases">
        <authorList>
            <person name="Ma L."/>
            <person name="Liu K.-W."/>
            <person name="Li Z."/>
            <person name="Hsiao Y.-Y."/>
            <person name="Qi Y."/>
            <person name="Fu T."/>
            <person name="Tang G."/>
            <person name="Zhang D."/>
            <person name="Sun W.-H."/>
            <person name="Liu D.-K."/>
            <person name="Li Y."/>
            <person name="Chen G.-Z."/>
            <person name="Liu X.-D."/>
            <person name="Liao X.-Y."/>
            <person name="Jiang Y.-T."/>
            <person name="Yu X."/>
            <person name="Hao Y."/>
            <person name="Huang J."/>
            <person name="Zhao X.-W."/>
            <person name="Ke S."/>
            <person name="Chen Y.-Y."/>
            <person name="Wu W.-L."/>
            <person name="Hsu J.-L."/>
            <person name="Lin Y.-F."/>
            <person name="Huang M.-D."/>
            <person name="Li C.-Y."/>
            <person name="Huang L."/>
            <person name="Wang Z.-W."/>
            <person name="Zhao X."/>
            <person name="Zhong W.-Y."/>
            <person name="Peng D.-H."/>
            <person name="Ahmad S."/>
            <person name="Lan S."/>
            <person name="Zhang J.-S."/>
            <person name="Tsai W.-C."/>
            <person name="Van De Peer Y."/>
            <person name="Liu Z.-J."/>
        </authorList>
    </citation>
    <scope>NUCLEOTIDE SEQUENCE</scope>
    <source>
        <strain evidence="6">CP</strain>
        <tissue evidence="6">Leaves</tissue>
    </source>
</reference>
<dbReference type="EMBL" id="JAUJYO010000022">
    <property type="protein sequence ID" value="KAK1281991.1"/>
    <property type="molecule type" value="Genomic_DNA"/>
</dbReference>
<dbReference type="InterPro" id="IPR036464">
    <property type="entry name" value="Rubisco_LSMT_subst-bd_sf"/>
</dbReference>
<dbReference type="Proteomes" id="UP001180020">
    <property type="component" value="Unassembled WGS sequence"/>
</dbReference>
<dbReference type="PANTHER" id="PTHR13271">
    <property type="entry name" value="UNCHARACTERIZED PUTATIVE METHYLTRANSFERASE"/>
    <property type="match status" value="1"/>
</dbReference>
<dbReference type="Pfam" id="PF09273">
    <property type="entry name" value="Rubis-subs-bind"/>
    <property type="match status" value="1"/>
</dbReference>
<proteinExistence type="predicted"/>
<dbReference type="GO" id="GO:0009658">
    <property type="term" value="P:chloroplast organization"/>
    <property type="evidence" value="ECO:0007669"/>
    <property type="project" value="TreeGrafter"/>
</dbReference>
<dbReference type="Pfam" id="PF00856">
    <property type="entry name" value="SET"/>
    <property type="match status" value="1"/>
</dbReference>
<dbReference type="GO" id="GO:0009534">
    <property type="term" value="C:chloroplast thylakoid"/>
    <property type="evidence" value="ECO:0007669"/>
    <property type="project" value="TreeGrafter"/>
</dbReference>
<evidence type="ECO:0000259" key="4">
    <source>
        <dbReference type="Pfam" id="PF00856"/>
    </source>
</evidence>
<sequence length="221" mass="25388">MHVRIGALVQDANMLVPYADMLNHSFQPNCFFHWRFKDCMLEVMINAGQQINKGDEMTINYMSGKMNNMYMERYGFSSSVNPWDVIQFSGDSQIHLDSFLSVFNISGLPEDLYHNKSLSGAEDNFVDGAVLAAARTLPTWSDRDLPPIPSIERKAAKELQEECLKLLAEYPTTADEDQRILDSDPQMRRTLTAAIKYRLHRKLFIGKVIQALELYQDRILF</sequence>
<evidence type="ECO:0000256" key="1">
    <source>
        <dbReference type="ARBA" id="ARBA00022603"/>
    </source>
</evidence>
<feature type="domain" description="SET" evidence="4">
    <location>
        <begin position="17"/>
        <end position="61"/>
    </location>
</feature>
<dbReference type="SUPFAM" id="SSF81822">
    <property type="entry name" value="RuBisCo LSMT C-terminal, substrate-binding domain"/>
    <property type="match status" value="1"/>
</dbReference>
<evidence type="ECO:0000256" key="3">
    <source>
        <dbReference type="ARBA" id="ARBA00022691"/>
    </source>
</evidence>
<keyword evidence="3" id="KW-0949">S-adenosyl-L-methionine</keyword>
<protein>
    <submittedName>
        <fullName evidence="6">Uncharacterized protein</fullName>
    </submittedName>
</protein>
<name>A0AAV9C067_ACOCL</name>
<evidence type="ECO:0000256" key="2">
    <source>
        <dbReference type="ARBA" id="ARBA00022679"/>
    </source>
</evidence>
<reference evidence="6" key="1">
    <citation type="journal article" date="2023" name="Nat. Commun.">
        <title>Diploid and tetraploid genomes of Acorus and the evolution of monocots.</title>
        <authorList>
            <person name="Ma L."/>
            <person name="Liu K.W."/>
            <person name="Li Z."/>
            <person name="Hsiao Y.Y."/>
            <person name="Qi Y."/>
            <person name="Fu T."/>
            <person name="Tang G.D."/>
            <person name="Zhang D."/>
            <person name="Sun W.H."/>
            <person name="Liu D.K."/>
            <person name="Li Y."/>
            <person name="Chen G.Z."/>
            <person name="Liu X.D."/>
            <person name="Liao X.Y."/>
            <person name="Jiang Y.T."/>
            <person name="Yu X."/>
            <person name="Hao Y."/>
            <person name="Huang J."/>
            <person name="Zhao X.W."/>
            <person name="Ke S."/>
            <person name="Chen Y.Y."/>
            <person name="Wu W.L."/>
            <person name="Hsu J.L."/>
            <person name="Lin Y.F."/>
            <person name="Huang M.D."/>
            <person name="Li C.Y."/>
            <person name="Huang L."/>
            <person name="Wang Z.W."/>
            <person name="Zhao X."/>
            <person name="Zhong W.Y."/>
            <person name="Peng D.H."/>
            <person name="Ahmad S."/>
            <person name="Lan S."/>
            <person name="Zhang J.S."/>
            <person name="Tsai W.C."/>
            <person name="Van de Peer Y."/>
            <person name="Liu Z.J."/>
        </authorList>
    </citation>
    <scope>NUCLEOTIDE SEQUENCE</scope>
    <source>
        <strain evidence="6">CP</strain>
    </source>
</reference>
<dbReference type="GO" id="GO:0010027">
    <property type="term" value="P:thylakoid membrane organization"/>
    <property type="evidence" value="ECO:0007669"/>
    <property type="project" value="TreeGrafter"/>
</dbReference>
<dbReference type="InterPro" id="IPR001214">
    <property type="entry name" value="SET_dom"/>
</dbReference>
<dbReference type="Gene3D" id="3.90.1420.10">
    <property type="entry name" value="Rubisco LSMT, substrate-binding domain"/>
    <property type="match status" value="1"/>
</dbReference>
<keyword evidence="2" id="KW-0808">Transferase</keyword>
<dbReference type="AlphaFoldDB" id="A0AAV9C067"/>
<evidence type="ECO:0000259" key="5">
    <source>
        <dbReference type="Pfam" id="PF09273"/>
    </source>
</evidence>
<dbReference type="InterPro" id="IPR015353">
    <property type="entry name" value="Rubisco_LSMT_subst-bd"/>
</dbReference>
<dbReference type="InterPro" id="IPR046341">
    <property type="entry name" value="SET_dom_sf"/>
</dbReference>
<feature type="domain" description="Rubisco LSMT substrate-binding" evidence="5">
    <location>
        <begin position="149"/>
        <end position="202"/>
    </location>
</feature>
<organism evidence="6 7">
    <name type="scientific">Acorus calamus</name>
    <name type="common">Sweet flag</name>
    <dbReference type="NCBI Taxonomy" id="4465"/>
    <lineage>
        <taxon>Eukaryota</taxon>
        <taxon>Viridiplantae</taxon>
        <taxon>Streptophyta</taxon>
        <taxon>Embryophyta</taxon>
        <taxon>Tracheophyta</taxon>
        <taxon>Spermatophyta</taxon>
        <taxon>Magnoliopsida</taxon>
        <taxon>Liliopsida</taxon>
        <taxon>Acoraceae</taxon>
        <taxon>Acorus</taxon>
    </lineage>
</organism>
<dbReference type="GO" id="GO:0042793">
    <property type="term" value="P:plastid transcription"/>
    <property type="evidence" value="ECO:0007669"/>
    <property type="project" value="TreeGrafter"/>
</dbReference>
<dbReference type="PANTHER" id="PTHR13271:SF54">
    <property type="entry name" value="PROTEIN PLASTID TRANSCRIPTIONALLY ACTIVE 14"/>
    <property type="match status" value="1"/>
</dbReference>
<keyword evidence="7" id="KW-1185">Reference proteome</keyword>
<dbReference type="InterPro" id="IPR050600">
    <property type="entry name" value="SETD3_SETD6_MTase"/>
</dbReference>